<protein>
    <submittedName>
        <fullName evidence="1">Uncharacterized protein</fullName>
    </submittedName>
</protein>
<gene>
    <name evidence="1" type="ORF">Taro_001295</name>
</gene>
<evidence type="ECO:0000313" key="1">
    <source>
        <dbReference type="EMBL" id="MQL69022.1"/>
    </source>
</evidence>
<evidence type="ECO:0000313" key="2">
    <source>
        <dbReference type="Proteomes" id="UP000652761"/>
    </source>
</evidence>
<organism evidence="1 2">
    <name type="scientific">Colocasia esculenta</name>
    <name type="common">Wild taro</name>
    <name type="synonym">Arum esculentum</name>
    <dbReference type="NCBI Taxonomy" id="4460"/>
    <lineage>
        <taxon>Eukaryota</taxon>
        <taxon>Viridiplantae</taxon>
        <taxon>Streptophyta</taxon>
        <taxon>Embryophyta</taxon>
        <taxon>Tracheophyta</taxon>
        <taxon>Spermatophyta</taxon>
        <taxon>Magnoliopsida</taxon>
        <taxon>Liliopsida</taxon>
        <taxon>Araceae</taxon>
        <taxon>Aroideae</taxon>
        <taxon>Colocasieae</taxon>
        <taxon>Colocasia</taxon>
    </lineage>
</organism>
<dbReference type="AlphaFoldDB" id="A0A843T9L6"/>
<dbReference type="Proteomes" id="UP000652761">
    <property type="component" value="Unassembled WGS sequence"/>
</dbReference>
<sequence length="137" mass="15218">MRGRGERESAPTDGDLMMRTCWSPEVLLKSCLFFWSFARLLGVLPDRRVPLQASEFFLELVLCACSLYSVYKPCAAGGAAGVRLRFLGASPQLLGVLPDQRVPLQASEFFLELVLCTCFSYSVYRPCAAGFFPCFVL</sequence>
<reference evidence="1" key="1">
    <citation type="submission" date="2017-07" db="EMBL/GenBank/DDBJ databases">
        <title>Taro Niue Genome Assembly and Annotation.</title>
        <authorList>
            <person name="Atibalentja N."/>
            <person name="Keating K."/>
            <person name="Fields C.J."/>
        </authorList>
    </citation>
    <scope>NUCLEOTIDE SEQUENCE</scope>
    <source>
        <strain evidence="1">Niue_2</strain>
        <tissue evidence="1">Leaf</tissue>
    </source>
</reference>
<accession>A0A843T9L6</accession>
<keyword evidence="2" id="KW-1185">Reference proteome</keyword>
<dbReference type="EMBL" id="NMUH01000027">
    <property type="protein sequence ID" value="MQL69022.1"/>
    <property type="molecule type" value="Genomic_DNA"/>
</dbReference>
<name>A0A843T9L6_COLES</name>
<proteinExistence type="predicted"/>
<comment type="caution">
    <text evidence="1">The sequence shown here is derived from an EMBL/GenBank/DDBJ whole genome shotgun (WGS) entry which is preliminary data.</text>
</comment>